<reference evidence="1" key="1">
    <citation type="submission" date="2022-08" db="EMBL/GenBank/DDBJ databases">
        <authorList>
            <person name="Gutierrez-Valencia J."/>
        </authorList>
    </citation>
    <scope>NUCLEOTIDE SEQUENCE</scope>
</reference>
<dbReference type="EMBL" id="CAMGYJ010000002">
    <property type="protein sequence ID" value="CAI0385351.1"/>
    <property type="molecule type" value="Genomic_DNA"/>
</dbReference>
<name>A0AAV0HJ65_9ROSI</name>
<keyword evidence="2" id="KW-1185">Reference proteome</keyword>
<proteinExistence type="predicted"/>
<protein>
    <submittedName>
        <fullName evidence="1">Uncharacterized protein</fullName>
    </submittedName>
</protein>
<accession>A0AAV0HJ65</accession>
<gene>
    <name evidence="1" type="ORF">LITE_LOCUS4759</name>
</gene>
<sequence length="58" mass="6601">MWTRALEGCACPIPRCATTGRTTSSGTRSILPTPPIRFSPTNFSLDCFRHPRRRLPRR</sequence>
<organism evidence="1 2">
    <name type="scientific">Linum tenue</name>
    <dbReference type="NCBI Taxonomy" id="586396"/>
    <lineage>
        <taxon>Eukaryota</taxon>
        <taxon>Viridiplantae</taxon>
        <taxon>Streptophyta</taxon>
        <taxon>Embryophyta</taxon>
        <taxon>Tracheophyta</taxon>
        <taxon>Spermatophyta</taxon>
        <taxon>Magnoliopsida</taxon>
        <taxon>eudicotyledons</taxon>
        <taxon>Gunneridae</taxon>
        <taxon>Pentapetalae</taxon>
        <taxon>rosids</taxon>
        <taxon>fabids</taxon>
        <taxon>Malpighiales</taxon>
        <taxon>Linaceae</taxon>
        <taxon>Linum</taxon>
    </lineage>
</organism>
<comment type="caution">
    <text evidence="1">The sequence shown here is derived from an EMBL/GenBank/DDBJ whole genome shotgun (WGS) entry which is preliminary data.</text>
</comment>
<dbReference type="Proteomes" id="UP001154282">
    <property type="component" value="Unassembled WGS sequence"/>
</dbReference>
<evidence type="ECO:0000313" key="2">
    <source>
        <dbReference type="Proteomes" id="UP001154282"/>
    </source>
</evidence>
<dbReference type="AlphaFoldDB" id="A0AAV0HJ65"/>
<evidence type="ECO:0000313" key="1">
    <source>
        <dbReference type="EMBL" id="CAI0385351.1"/>
    </source>
</evidence>